<dbReference type="Gene3D" id="3.40.630.30">
    <property type="match status" value="1"/>
</dbReference>
<dbReference type="GO" id="GO:0016747">
    <property type="term" value="F:acyltransferase activity, transferring groups other than amino-acyl groups"/>
    <property type="evidence" value="ECO:0007669"/>
    <property type="project" value="InterPro"/>
</dbReference>
<dbReference type="SUPFAM" id="SSF55729">
    <property type="entry name" value="Acyl-CoA N-acyltransferases (Nat)"/>
    <property type="match status" value="1"/>
</dbReference>
<evidence type="ECO:0000313" key="3">
    <source>
        <dbReference type="Proteomes" id="UP001140510"/>
    </source>
</evidence>
<dbReference type="EMBL" id="JAPEVA010000073">
    <property type="protein sequence ID" value="KAJ4401483.1"/>
    <property type="molecule type" value="Genomic_DNA"/>
</dbReference>
<evidence type="ECO:0000313" key="2">
    <source>
        <dbReference type="EMBL" id="KAJ4401483.1"/>
    </source>
</evidence>
<dbReference type="InterPro" id="IPR052523">
    <property type="entry name" value="Trichothecene_AcTrans"/>
</dbReference>
<comment type="caution">
    <text evidence="2">The sequence shown here is derived from an EMBL/GenBank/DDBJ whole genome shotgun (WGS) entry which is preliminary data.</text>
</comment>
<dbReference type="Proteomes" id="UP001140510">
    <property type="component" value="Unassembled WGS sequence"/>
</dbReference>
<dbReference type="PANTHER" id="PTHR42791:SF14">
    <property type="entry name" value="N-ACETYLTRANSFERASE DOMAIN-CONTAINING PROTEIN"/>
    <property type="match status" value="1"/>
</dbReference>
<accession>A0A9W9D603</accession>
<organism evidence="2 3">
    <name type="scientific">Didymella pomorum</name>
    <dbReference type="NCBI Taxonomy" id="749634"/>
    <lineage>
        <taxon>Eukaryota</taxon>
        <taxon>Fungi</taxon>
        <taxon>Dikarya</taxon>
        <taxon>Ascomycota</taxon>
        <taxon>Pezizomycotina</taxon>
        <taxon>Dothideomycetes</taxon>
        <taxon>Pleosporomycetidae</taxon>
        <taxon>Pleosporales</taxon>
        <taxon>Pleosporineae</taxon>
        <taxon>Didymellaceae</taxon>
        <taxon>Didymella</taxon>
    </lineage>
</organism>
<feature type="domain" description="N-acetyltransferase" evidence="1">
    <location>
        <begin position="114"/>
        <end position="254"/>
    </location>
</feature>
<proteinExistence type="predicted"/>
<sequence length="254" mass="28671">MAAIQDNLITPQDEVIVGPVETEEDIIQANHCVSEAFGRQAKDAVWILMSPGWDTEEGRAEHAQGMIKRWKNQTTNKDSQPNKIYLKATIPDPQNPGQRRVAGMAIWQQFSEVEGYGDNFDGDMSAALAKLDDTNKRFADQMFKSLWKRRIAYIKEIAQQKDRATAPAIFTLDLCAVDPAYQRRGIAGKLVQWGLDEAKRRGNLECTTEGSAMGRAVYRRLGFKDEGEGDIIFEVDDEFKDWDKPPNVFLRTGV</sequence>
<dbReference type="OrthoDB" id="2832510at2759"/>
<protein>
    <recommendedName>
        <fullName evidence="1">N-acetyltransferase domain-containing protein</fullName>
    </recommendedName>
</protein>
<evidence type="ECO:0000259" key="1">
    <source>
        <dbReference type="PROSITE" id="PS51186"/>
    </source>
</evidence>
<keyword evidence="3" id="KW-1185">Reference proteome</keyword>
<dbReference type="PROSITE" id="PS51186">
    <property type="entry name" value="GNAT"/>
    <property type="match status" value="1"/>
</dbReference>
<gene>
    <name evidence="2" type="ORF">N0V91_007917</name>
</gene>
<reference evidence="2" key="1">
    <citation type="submission" date="2022-10" db="EMBL/GenBank/DDBJ databases">
        <title>Tapping the CABI collections for fungal endophytes: first genome assemblies for Collariella, Neodidymelliopsis, Ascochyta clinopodiicola, Didymella pomorum, Didymosphaeria variabile, Neocosmospora piperis and Neocucurbitaria cava.</title>
        <authorList>
            <person name="Hill R."/>
        </authorList>
    </citation>
    <scope>NUCLEOTIDE SEQUENCE</scope>
    <source>
        <strain evidence="2">IMI 355091</strain>
    </source>
</reference>
<name>A0A9W9D603_9PLEO</name>
<dbReference type="Pfam" id="PF13508">
    <property type="entry name" value="Acetyltransf_7"/>
    <property type="match status" value="1"/>
</dbReference>
<dbReference type="CDD" id="cd04301">
    <property type="entry name" value="NAT_SF"/>
    <property type="match status" value="1"/>
</dbReference>
<dbReference type="InterPro" id="IPR016181">
    <property type="entry name" value="Acyl_CoA_acyltransferase"/>
</dbReference>
<dbReference type="PANTHER" id="PTHR42791">
    <property type="entry name" value="GNAT FAMILY ACETYLTRANSFERASE"/>
    <property type="match status" value="1"/>
</dbReference>
<dbReference type="AlphaFoldDB" id="A0A9W9D603"/>
<dbReference type="InterPro" id="IPR000182">
    <property type="entry name" value="GNAT_dom"/>
</dbReference>